<dbReference type="EMBL" id="JBAWTH010000004">
    <property type="protein sequence ID" value="KAL2292049.1"/>
    <property type="molecule type" value="Genomic_DNA"/>
</dbReference>
<dbReference type="Proteomes" id="UP001600888">
    <property type="component" value="Unassembled WGS sequence"/>
</dbReference>
<proteinExistence type="predicted"/>
<gene>
    <name evidence="2" type="ORF">FJTKL_10720</name>
</gene>
<comment type="caution">
    <text evidence="2">The sequence shown here is derived from an EMBL/GenBank/DDBJ whole genome shotgun (WGS) entry which is preliminary data.</text>
</comment>
<protein>
    <submittedName>
        <fullName evidence="2">Uncharacterized protein</fullName>
    </submittedName>
</protein>
<sequence>MCHSWIRNWGGLQSSLCKDGARPGPRSMTQRPSGRPPNERQPTDSHFCPSTGRFGNLWPTGLTAQKPTLNSGTLPISHCLNTLLISAALCFWHPSAARLFLGGVLLGELGLADVVAAQLDVEHALEVTQDLLVRGGGAALEVGDDGGRRVALRGELLLRHGRGLGVARGLDGLGHLGPHRLGLDDVVAAVHLCQALALAACLALLVGR</sequence>
<name>A0ABR4FBH6_9PEZI</name>
<feature type="region of interest" description="Disordered" evidence="1">
    <location>
        <begin position="19"/>
        <end position="46"/>
    </location>
</feature>
<accession>A0ABR4FBH6</accession>
<evidence type="ECO:0000313" key="3">
    <source>
        <dbReference type="Proteomes" id="UP001600888"/>
    </source>
</evidence>
<keyword evidence="3" id="KW-1185">Reference proteome</keyword>
<evidence type="ECO:0000313" key="2">
    <source>
        <dbReference type="EMBL" id="KAL2292049.1"/>
    </source>
</evidence>
<organism evidence="2 3">
    <name type="scientific">Diaporthe vaccinii</name>
    <dbReference type="NCBI Taxonomy" id="105482"/>
    <lineage>
        <taxon>Eukaryota</taxon>
        <taxon>Fungi</taxon>
        <taxon>Dikarya</taxon>
        <taxon>Ascomycota</taxon>
        <taxon>Pezizomycotina</taxon>
        <taxon>Sordariomycetes</taxon>
        <taxon>Sordariomycetidae</taxon>
        <taxon>Diaporthales</taxon>
        <taxon>Diaporthaceae</taxon>
        <taxon>Diaporthe</taxon>
        <taxon>Diaporthe eres species complex</taxon>
    </lineage>
</organism>
<reference evidence="2 3" key="1">
    <citation type="submission" date="2024-03" db="EMBL/GenBank/DDBJ databases">
        <title>A high-quality draft genome sequence of Diaporthe vaccinii, a causative agent of upright dieback and viscid rot disease in cranberry plants.</title>
        <authorList>
            <person name="Sarrasin M."/>
            <person name="Lang B.F."/>
            <person name="Burger G."/>
        </authorList>
    </citation>
    <scope>NUCLEOTIDE SEQUENCE [LARGE SCALE GENOMIC DNA]</scope>
    <source>
        <strain evidence="2 3">IS7</strain>
    </source>
</reference>
<evidence type="ECO:0000256" key="1">
    <source>
        <dbReference type="SAM" id="MobiDB-lite"/>
    </source>
</evidence>